<organism evidence="2 3">
    <name type="scientific">Burkholderia stabilis</name>
    <dbReference type="NCBI Taxonomy" id="95485"/>
    <lineage>
        <taxon>Bacteria</taxon>
        <taxon>Pseudomonadati</taxon>
        <taxon>Pseudomonadota</taxon>
        <taxon>Betaproteobacteria</taxon>
        <taxon>Burkholderiales</taxon>
        <taxon>Burkholderiaceae</taxon>
        <taxon>Burkholderia</taxon>
        <taxon>Burkholderia cepacia complex</taxon>
    </lineage>
</organism>
<gene>
    <name evidence="2" type="ORF">D1006_27855</name>
</gene>
<dbReference type="Proteomes" id="UP000289650">
    <property type="component" value="Unassembled WGS sequence"/>
</dbReference>
<dbReference type="EMBL" id="QWEX01000002">
    <property type="protein sequence ID" value="RXV69975.1"/>
    <property type="molecule type" value="Genomic_DNA"/>
</dbReference>
<dbReference type="AlphaFoldDB" id="A0A4Q2AKF1"/>
<reference evidence="2 3" key="1">
    <citation type="submission" date="2018-08" db="EMBL/GenBank/DDBJ databases">
        <title>Mountain-cultivated ginseng endophyte, Burkholderia stabilis and its activity against ginseng root rot disease.</title>
        <authorList>
            <person name="Tapan Kumar M."/>
            <person name="Bae H."/>
            <person name="Shanmugam G."/>
            <person name="Jeon J."/>
        </authorList>
    </citation>
    <scope>NUCLEOTIDE SEQUENCE [LARGE SCALE GENOMIC DNA]</scope>
    <source>
        <strain evidence="2 3">EB159</strain>
    </source>
</reference>
<accession>A0A4Q2AKF1</accession>
<evidence type="ECO:0000256" key="1">
    <source>
        <dbReference type="SAM" id="MobiDB-lite"/>
    </source>
</evidence>
<proteinExistence type="predicted"/>
<protein>
    <submittedName>
        <fullName evidence="2">Uncharacterized protein</fullName>
    </submittedName>
</protein>
<evidence type="ECO:0000313" key="3">
    <source>
        <dbReference type="Proteomes" id="UP000289650"/>
    </source>
</evidence>
<evidence type="ECO:0000313" key="2">
    <source>
        <dbReference type="EMBL" id="RXV69975.1"/>
    </source>
</evidence>
<feature type="compositionally biased region" description="Basic residues" evidence="1">
    <location>
        <begin position="30"/>
        <end position="51"/>
    </location>
</feature>
<name>A0A4Q2AKF1_9BURK</name>
<comment type="caution">
    <text evidence="2">The sequence shown here is derived from an EMBL/GenBank/DDBJ whole genome shotgun (WGS) entry which is preliminary data.</text>
</comment>
<sequence>MLDGGRHGVSSSWSSIGQAGAGRLSSTCGTRRRNGRRDVMRRRCAGRRRPRGAGIRVNA</sequence>
<feature type="region of interest" description="Disordered" evidence="1">
    <location>
        <begin position="1"/>
        <end position="59"/>
    </location>
</feature>